<sequence length="209" mass="22304">MSGMINKLKKLLGVSAALSLGATTMIPATSIATPKDASFETVQAQIAQAPTCREVEAEPGLNIRTQPWGEVIGSVGTNEYVYLKNPSPQGQDWVQIQSPMSGYVAASYLSYCTGAASQQQPVARYDQPLMTTEPGQMEQPIAQSASCREVSSPTGLSVRSQPQTDSEIMVVLPDNTQVEIESLGEDGWVSISEPVQGYVDAEELAMCGQ</sequence>
<dbReference type="EMBL" id="JAFLQW010000619">
    <property type="protein sequence ID" value="MBO0352001.1"/>
    <property type="molecule type" value="Genomic_DNA"/>
</dbReference>
<protein>
    <submittedName>
        <fullName evidence="2">SH3 domain-containing protein</fullName>
    </submittedName>
</protein>
<gene>
    <name evidence="2" type="ORF">J0895_23545</name>
</gene>
<dbReference type="RefSeq" id="WP_207090425.1">
    <property type="nucleotide sequence ID" value="NZ_JAFLQW010000619.1"/>
</dbReference>
<accession>A0ABS3FZE9</accession>
<reference evidence="2 3" key="1">
    <citation type="submission" date="2021-03" db="EMBL/GenBank/DDBJ databases">
        <title>Metabolic Capacity of the Antarctic Cyanobacterium Phormidium pseudopriestleyi that Sustains Oxygenic Photosynthesis in the Presence of Hydrogen Sulfide.</title>
        <authorList>
            <person name="Lumian J.E."/>
            <person name="Jungblut A.D."/>
            <person name="Dillon M.L."/>
            <person name="Hawes I."/>
            <person name="Doran P.T."/>
            <person name="Mackey T.J."/>
            <person name="Dick G.J."/>
            <person name="Grettenberger C.L."/>
            <person name="Sumner D.Y."/>
        </authorList>
    </citation>
    <scope>NUCLEOTIDE SEQUENCE [LARGE SCALE GENOMIC DNA]</scope>
    <source>
        <strain evidence="2 3">FRX01</strain>
    </source>
</reference>
<dbReference type="Gene3D" id="2.30.30.40">
    <property type="entry name" value="SH3 Domains"/>
    <property type="match status" value="2"/>
</dbReference>
<name>A0ABS3FZE9_9CYAN</name>
<proteinExistence type="predicted"/>
<keyword evidence="1" id="KW-0732">Signal</keyword>
<comment type="caution">
    <text evidence="2">The sequence shown here is derived from an EMBL/GenBank/DDBJ whole genome shotgun (WGS) entry which is preliminary data.</text>
</comment>
<keyword evidence="3" id="KW-1185">Reference proteome</keyword>
<organism evidence="2 3">
    <name type="scientific">Phormidium pseudopriestleyi FRX01</name>
    <dbReference type="NCBI Taxonomy" id="1759528"/>
    <lineage>
        <taxon>Bacteria</taxon>
        <taxon>Bacillati</taxon>
        <taxon>Cyanobacteriota</taxon>
        <taxon>Cyanophyceae</taxon>
        <taxon>Oscillatoriophycideae</taxon>
        <taxon>Oscillatoriales</taxon>
        <taxon>Oscillatoriaceae</taxon>
        <taxon>Phormidium</taxon>
    </lineage>
</organism>
<evidence type="ECO:0000313" key="2">
    <source>
        <dbReference type="EMBL" id="MBO0352001.1"/>
    </source>
</evidence>
<feature type="signal peptide" evidence="1">
    <location>
        <begin position="1"/>
        <end position="22"/>
    </location>
</feature>
<dbReference type="Proteomes" id="UP000664844">
    <property type="component" value="Unassembled WGS sequence"/>
</dbReference>
<feature type="chain" id="PRO_5046738413" evidence="1">
    <location>
        <begin position="23"/>
        <end position="209"/>
    </location>
</feature>
<evidence type="ECO:0000256" key="1">
    <source>
        <dbReference type="SAM" id="SignalP"/>
    </source>
</evidence>
<evidence type="ECO:0000313" key="3">
    <source>
        <dbReference type="Proteomes" id="UP000664844"/>
    </source>
</evidence>